<proteinExistence type="predicted"/>
<evidence type="ECO:0000313" key="1">
    <source>
        <dbReference type="EMBL" id="GIX84895.1"/>
    </source>
</evidence>
<dbReference type="EMBL" id="BPLR01003461">
    <property type="protein sequence ID" value="GIX84895.1"/>
    <property type="molecule type" value="Genomic_DNA"/>
</dbReference>
<evidence type="ECO:0000313" key="2">
    <source>
        <dbReference type="Proteomes" id="UP001054945"/>
    </source>
</evidence>
<gene>
    <name evidence="1" type="ORF">CEXT_353971</name>
</gene>
<name>A0AAV4NJF8_CAEEX</name>
<accession>A0AAV4NJF8</accession>
<comment type="caution">
    <text evidence="1">The sequence shown here is derived from an EMBL/GenBank/DDBJ whole genome shotgun (WGS) entry which is preliminary data.</text>
</comment>
<dbReference type="Proteomes" id="UP001054945">
    <property type="component" value="Unassembled WGS sequence"/>
</dbReference>
<reference evidence="1 2" key="1">
    <citation type="submission" date="2021-06" db="EMBL/GenBank/DDBJ databases">
        <title>Caerostris extrusa draft genome.</title>
        <authorList>
            <person name="Kono N."/>
            <person name="Arakawa K."/>
        </authorList>
    </citation>
    <scope>NUCLEOTIDE SEQUENCE [LARGE SCALE GENOMIC DNA]</scope>
</reference>
<organism evidence="1 2">
    <name type="scientific">Caerostris extrusa</name>
    <name type="common">Bark spider</name>
    <name type="synonym">Caerostris bankana</name>
    <dbReference type="NCBI Taxonomy" id="172846"/>
    <lineage>
        <taxon>Eukaryota</taxon>
        <taxon>Metazoa</taxon>
        <taxon>Ecdysozoa</taxon>
        <taxon>Arthropoda</taxon>
        <taxon>Chelicerata</taxon>
        <taxon>Arachnida</taxon>
        <taxon>Araneae</taxon>
        <taxon>Araneomorphae</taxon>
        <taxon>Entelegynae</taxon>
        <taxon>Araneoidea</taxon>
        <taxon>Araneidae</taxon>
        <taxon>Caerostris</taxon>
    </lineage>
</organism>
<dbReference type="AlphaFoldDB" id="A0AAV4NJF8"/>
<protein>
    <submittedName>
        <fullName evidence="1">Uncharacterized protein</fullName>
    </submittedName>
</protein>
<keyword evidence="2" id="KW-1185">Reference proteome</keyword>
<sequence length="215" mass="23927">MNIQTSPYPLPPTGKVQTTVALIRGWGQLSHRCCCAPMQTELTRLLRGCSRRGLFRKRDFLIEESIHAFIPACIHTFIPACIHTFIPPSPLHGTNKSNPRRSFEGAFSTSSFIHILQPKIREVRVFSSPSLHPQHFLQTPVFSSLTVPVPSFSRTQVHQLRETNPPMGCVAGGDCHPPLHTSMIVWFGRGGKAGKTPPFNIYVQGEGLDAEELHI</sequence>